<dbReference type="RefSeq" id="WP_345578134.1">
    <property type="nucleotide sequence ID" value="NZ_BAABDQ010000057.1"/>
</dbReference>
<proteinExistence type="predicted"/>
<evidence type="ECO:0000313" key="1">
    <source>
        <dbReference type="EMBL" id="GAA3618413.1"/>
    </source>
</evidence>
<dbReference type="PANTHER" id="PTHR37945:SF1">
    <property type="entry name" value="EXTRACELLULAR TUNGSTATE BINDING PROTEIN"/>
    <property type="match status" value="1"/>
</dbReference>
<sequence length="320" mass="34119">MHARGEAHRQDRAPQLSRRDAVTATGLLALATAGVTGWTRSASATSTTPGQAAAIRTTVRLASVTTVQDGGLLPRLLAPFEARTGRRVQVYIGEDVYARARAGEADLVFSHFGHTDAHAFIIEGLGQWPRTVLFNATALIMHTSDPAGVAGFTDPVAAFGRIAAVRAPFIATATPGLTYIADILWNAAGRPDKTGWYHDTGLQPQAAMRAAAQQGGYSLWGLTPFLLWQQDNPLSLRPVLYGDEMFHRIMVSVVVNPARFPRANVAGALALQDHLLRPATQALIQNHRLPGLDQPLFWPAGRDNASGLLPAPAGARPGPG</sequence>
<comment type="caution">
    <text evidence="1">The sequence shown here is derived from an EMBL/GenBank/DDBJ whole genome shotgun (WGS) entry which is preliminary data.</text>
</comment>
<gene>
    <name evidence="1" type="ORF">GCM10022419_124960</name>
</gene>
<dbReference type="SUPFAM" id="SSF53850">
    <property type="entry name" value="Periplasmic binding protein-like II"/>
    <property type="match status" value="1"/>
</dbReference>
<dbReference type="PANTHER" id="PTHR37945">
    <property type="entry name" value="EXTRACELLULAR TUNGSTATE BINDING PROTEIN"/>
    <property type="match status" value="1"/>
</dbReference>
<keyword evidence="2" id="KW-1185">Reference proteome</keyword>
<dbReference type="InterPro" id="IPR052738">
    <property type="entry name" value="ABC-Tungstate_binding"/>
</dbReference>
<dbReference type="Proteomes" id="UP001500630">
    <property type="component" value="Unassembled WGS sequence"/>
</dbReference>
<dbReference type="InterPro" id="IPR006311">
    <property type="entry name" value="TAT_signal"/>
</dbReference>
<protein>
    <submittedName>
        <fullName evidence="1">Extracellular solute-binding protein</fullName>
    </submittedName>
</protein>
<dbReference type="PROSITE" id="PS51318">
    <property type="entry name" value="TAT"/>
    <property type="match status" value="1"/>
</dbReference>
<dbReference type="EMBL" id="BAABDQ010000057">
    <property type="protein sequence ID" value="GAA3618413.1"/>
    <property type="molecule type" value="Genomic_DNA"/>
</dbReference>
<evidence type="ECO:0000313" key="2">
    <source>
        <dbReference type="Proteomes" id="UP001500630"/>
    </source>
</evidence>
<organism evidence="1 2">
    <name type="scientific">Nonomuraea rosea</name>
    <dbReference type="NCBI Taxonomy" id="638574"/>
    <lineage>
        <taxon>Bacteria</taxon>
        <taxon>Bacillati</taxon>
        <taxon>Actinomycetota</taxon>
        <taxon>Actinomycetes</taxon>
        <taxon>Streptosporangiales</taxon>
        <taxon>Streptosporangiaceae</taxon>
        <taxon>Nonomuraea</taxon>
    </lineage>
</organism>
<accession>A0ABP6ZTJ1</accession>
<dbReference type="Gene3D" id="3.40.190.10">
    <property type="entry name" value="Periplasmic binding protein-like II"/>
    <property type="match status" value="2"/>
</dbReference>
<name>A0ABP6ZTJ1_9ACTN</name>
<reference evidence="2" key="1">
    <citation type="journal article" date="2019" name="Int. J. Syst. Evol. Microbiol.">
        <title>The Global Catalogue of Microorganisms (GCM) 10K type strain sequencing project: providing services to taxonomists for standard genome sequencing and annotation.</title>
        <authorList>
            <consortium name="The Broad Institute Genomics Platform"/>
            <consortium name="The Broad Institute Genome Sequencing Center for Infectious Disease"/>
            <person name="Wu L."/>
            <person name="Ma J."/>
        </authorList>
    </citation>
    <scope>NUCLEOTIDE SEQUENCE [LARGE SCALE GENOMIC DNA]</scope>
    <source>
        <strain evidence="2">JCM 17326</strain>
    </source>
</reference>